<evidence type="ECO:0000313" key="6">
    <source>
        <dbReference type="Proteomes" id="UP000620591"/>
    </source>
</evidence>
<evidence type="ECO:0000256" key="3">
    <source>
        <dbReference type="ARBA" id="ARBA00023163"/>
    </source>
</evidence>
<evidence type="ECO:0000256" key="2">
    <source>
        <dbReference type="ARBA" id="ARBA00023125"/>
    </source>
</evidence>
<dbReference type="SUPFAM" id="SSF46785">
    <property type="entry name" value="Winged helix' DNA-binding domain"/>
    <property type="match status" value="1"/>
</dbReference>
<accession>A0A8I0K137</accession>
<dbReference type="InterPro" id="IPR036388">
    <property type="entry name" value="WH-like_DNA-bd_sf"/>
</dbReference>
<dbReference type="RefSeq" id="WP_187769326.1">
    <property type="nucleotide sequence ID" value="NZ_JACTVM010000002.1"/>
</dbReference>
<keyword evidence="1" id="KW-0805">Transcription regulation</keyword>
<dbReference type="Pfam" id="PF00392">
    <property type="entry name" value="GntR"/>
    <property type="match status" value="1"/>
</dbReference>
<dbReference type="Gene3D" id="1.20.120.530">
    <property type="entry name" value="GntR ligand-binding domain-like"/>
    <property type="match status" value="1"/>
</dbReference>
<dbReference type="InterPro" id="IPR008920">
    <property type="entry name" value="TF_FadR/GntR_C"/>
</dbReference>
<feature type="domain" description="HTH gntR-type" evidence="4">
    <location>
        <begin position="17"/>
        <end position="84"/>
    </location>
</feature>
<dbReference type="SMART" id="SM00345">
    <property type="entry name" value="HTH_GNTR"/>
    <property type="match status" value="1"/>
</dbReference>
<dbReference type="InterPro" id="IPR011711">
    <property type="entry name" value="GntR_C"/>
</dbReference>
<dbReference type="PANTHER" id="PTHR43537">
    <property type="entry name" value="TRANSCRIPTIONAL REGULATOR, GNTR FAMILY"/>
    <property type="match status" value="1"/>
</dbReference>
<gene>
    <name evidence="5" type="ORF">IBG24_09130</name>
</gene>
<comment type="caution">
    <text evidence="5">The sequence shown here is derived from an EMBL/GenBank/DDBJ whole genome shotgun (WGS) entry which is preliminary data.</text>
</comment>
<keyword evidence="3" id="KW-0804">Transcription</keyword>
<reference evidence="5" key="1">
    <citation type="submission" date="2020-09" db="EMBL/GenBank/DDBJ databases">
        <title>Novel species in genus Aeromicrobium.</title>
        <authorList>
            <person name="Zhang G."/>
        </authorList>
    </citation>
    <scope>NUCLEOTIDE SEQUENCE</scope>
    <source>
        <strain evidence="5">Zg-636</strain>
    </source>
</reference>
<dbReference type="InterPro" id="IPR000524">
    <property type="entry name" value="Tscrpt_reg_HTH_GntR"/>
</dbReference>
<organism evidence="5 6">
    <name type="scientific">Aeromicrobium senzhongii</name>
    <dbReference type="NCBI Taxonomy" id="2663859"/>
    <lineage>
        <taxon>Bacteria</taxon>
        <taxon>Bacillati</taxon>
        <taxon>Actinomycetota</taxon>
        <taxon>Actinomycetes</taxon>
        <taxon>Propionibacteriales</taxon>
        <taxon>Nocardioidaceae</taxon>
        <taxon>Aeromicrobium</taxon>
    </lineage>
</organism>
<name>A0A8I0K137_9ACTN</name>
<dbReference type="GO" id="GO:0003677">
    <property type="term" value="F:DNA binding"/>
    <property type="evidence" value="ECO:0007669"/>
    <property type="project" value="UniProtKB-KW"/>
</dbReference>
<dbReference type="SUPFAM" id="SSF48008">
    <property type="entry name" value="GntR ligand-binding domain-like"/>
    <property type="match status" value="1"/>
</dbReference>
<dbReference type="Pfam" id="PF07729">
    <property type="entry name" value="FCD"/>
    <property type="match status" value="1"/>
</dbReference>
<sequence length="229" mass="25516">MAETAASGPPVRAPRRQQLPEEVAAYVRELIISGEVKPGEFLRIEPIAEAVGVSNTPVREGLLSLRSQGFVRLAPRRGFMVAPFSEQDVKDLFWAQSQLAGELASRAAEKISPDTIKRLEENLERYTAAVDSHDERAVADLGHQFHREINLASDSHRLALLLGSVVRHLPNRFYANIEGRVGDTQDDHPAILAALRDRDGDHAREIMESHIQRGGERLIHTLNERGVWS</sequence>
<evidence type="ECO:0000259" key="4">
    <source>
        <dbReference type="PROSITE" id="PS50949"/>
    </source>
</evidence>
<dbReference type="Gene3D" id="1.10.10.10">
    <property type="entry name" value="Winged helix-like DNA-binding domain superfamily/Winged helix DNA-binding domain"/>
    <property type="match status" value="1"/>
</dbReference>
<dbReference type="GO" id="GO:0003700">
    <property type="term" value="F:DNA-binding transcription factor activity"/>
    <property type="evidence" value="ECO:0007669"/>
    <property type="project" value="InterPro"/>
</dbReference>
<dbReference type="InterPro" id="IPR036390">
    <property type="entry name" value="WH_DNA-bd_sf"/>
</dbReference>
<dbReference type="AlphaFoldDB" id="A0A8I0K137"/>
<proteinExistence type="predicted"/>
<dbReference type="EMBL" id="JACTVM010000002">
    <property type="protein sequence ID" value="MBC9226478.1"/>
    <property type="molecule type" value="Genomic_DNA"/>
</dbReference>
<keyword evidence="2" id="KW-0238">DNA-binding</keyword>
<evidence type="ECO:0000313" key="5">
    <source>
        <dbReference type="EMBL" id="MBC9226478.1"/>
    </source>
</evidence>
<dbReference type="PROSITE" id="PS50949">
    <property type="entry name" value="HTH_GNTR"/>
    <property type="match status" value="1"/>
</dbReference>
<protein>
    <submittedName>
        <fullName evidence="5">GntR family transcriptional regulator</fullName>
    </submittedName>
</protein>
<dbReference type="Proteomes" id="UP000620591">
    <property type="component" value="Unassembled WGS sequence"/>
</dbReference>
<dbReference type="SMART" id="SM00895">
    <property type="entry name" value="FCD"/>
    <property type="match status" value="1"/>
</dbReference>
<dbReference type="PANTHER" id="PTHR43537:SF24">
    <property type="entry name" value="GLUCONATE OPERON TRANSCRIPTIONAL REPRESSOR"/>
    <property type="match status" value="1"/>
</dbReference>
<evidence type="ECO:0000256" key="1">
    <source>
        <dbReference type="ARBA" id="ARBA00023015"/>
    </source>
</evidence>